<dbReference type="EMBL" id="BAABME010003314">
    <property type="protein sequence ID" value="GAA0158313.1"/>
    <property type="molecule type" value="Genomic_DNA"/>
</dbReference>
<accession>A0AAV3Q784</accession>
<reference evidence="1 2" key="1">
    <citation type="submission" date="2024-01" db="EMBL/GenBank/DDBJ databases">
        <title>The complete chloroplast genome sequence of Lithospermum erythrorhizon: insights into the phylogenetic relationship among Boraginaceae species and the maternal lineages of purple gromwells.</title>
        <authorList>
            <person name="Okada T."/>
            <person name="Watanabe K."/>
        </authorList>
    </citation>
    <scope>NUCLEOTIDE SEQUENCE [LARGE SCALE GENOMIC DNA]</scope>
</reference>
<evidence type="ECO:0000313" key="2">
    <source>
        <dbReference type="Proteomes" id="UP001454036"/>
    </source>
</evidence>
<dbReference type="AlphaFoldDB" id="A0AAV3Q784"/>
<sequence>MAEEAPRIWTLKEEAEGLPIPSAANIDSAGILRDVLPQGENKLPWYTFYDETMLVMADLVYDKVFSSVNRGTPPSWGTNFICC</sequence>
<protein>
    <submittedName>
        <fullName evidence="1">Uncharacterized protein</fullName>
    </submittedName>
</protein>
<comment type="caution">
    <text evidence="1">The sequence shown here is derived from an EMBL/GenBank/DDBJ whole genome shotgun (WGS) entry which is preliminary data.</text>
</comment>
<evidence type="ECO:0000313" key="1">
    <source>
        <dbReference type="EMBL" id="GAA0158313.1"/>
    </source>
</evidence>
<proteinExistence type="predicted"/>
<dbReference type="Proteomes" id="UP001454036">
    <property type="component" value="Unassembled WGS sequence"/>
</dbReference>
<organism evidence="1 2">
    <name type="scientific">Lithospermum erythrorhizon</name>
    <name type="common">Purple gromwell</name>
    <name type="synonym">Lithospermum officinale var. erythrorhizon</name>
    <dbReference type="NCBI Taxonomy" id="34254"/>
    <lineage>
        <taxon>Eukaryota</taxon>
        <taxon>Viridiplantae</taxon>
        <taxon>Streptophyta</taxon>
        <taxon>Embryophyta</taxon>
        <taxon>Tracheophyta</taxon>
        <taxon>Spermatophyta</taxon>
        <taxon>Magnoliopsida</taxon>
        <taxon>eudicotyledons</taxon>
        <taxon>Gunneridae</taxon>
        <taxon>Pentapetalae</taxon>
        <taxon>asterids</taxon>
        <taxon>lamiids</taxon>
        <taxon>Boraginales</taxon>
        <taxon>Boraginaceae</taxon>
        <taxon>Boraginoideae</taxon>
        <taxon>Lithospermeae</taxon>
        <taxon>Lithospermum</taxon>
    </lineage>
</organism>
<name>A0AAV3Q784_LITER</name>
<keyword evidence="2" id="KW-1185">Reference proteome</keyword>
<gene>
    <name evidence="1" type="ORF">LIER_15380</name>
</gene>